<evidence type="ECO:0000313" key="1">
    <source>
        <dbReference type="EMBL" id="SEN39400.1"/>
    </source>
</evidence>
<organism evidence="1 2">
    <name type="scientific">Halorientalis persicus</name>
    <dbReference type="NCBI Taxonomy" id="1367881"/>
    <lineage>
        <taxon>Archaea</taxon>
        <taxon>Methanobacteriati</taxon>
        <taxon>Methanobacteriota</taxon>
        <taxon>Stenosarchaea group</taxon>
        <taxon>Halobacteria</taxon>
        <taxon>Halobacteriales</taxon>
        <taxon>Haloarculaceae</taxon>
        <taxon>Halorientalis</taxon>
    </lineage>
</organism>
<dbReference type="Pfam" id="PF18780">
    <property type="entry name" value="HNH_repeat"/>
    <property type="match status" value="1"/>
</dbReference>
<dbReference type="AlphaFoldDB" id="A0A1H8G6M2"/>
<accession>A0A1H8G6M2</accession>
<keyword evidence="2" id="KW-1185">Reference proteome</keyword>
<sequence length="236" mass="26830">MWIGFGGGHTLKYGAGTSAGRMVTEDDCIRALKEAAQLLGDSPTKAQYEALDLTPAASTILRQCGGWTDAKRLAGLETNHSRGSRVAPKPDGVDLPEGLVWDELSQDQRWHYRNRKWNTERSLERRRRLRLWVNERKEERGCKNCEESDPACLDYHHRDAEQKVMKVSKVVTWGYSRENLQAEMNKCDVLCANCHRLKHHTVPDGITADTESSPETYCEPASHLTARQRATVHRFN</sequence>
<protein>
    <recommendedName>
        <fullName evidence="3">HNH endonuclease</fullName>
    </recommendedName>
</protein>
<evidence type="ECO:0000313" key="2">
    <source>
        <dbReference type="Proteomes" id="UP000198775"/>
    </source>
</evidence>
<reference evidence="2" key="1">
    <citation type="submission" date="2016-10" db="EMBL/GenBank/DDBJ databases">
        <authorList>
            <person name="Varghese N."/>
            <person name="Submissions S."/>
        </authorList>
    </citation>
    <scope>NUCLEOTIDE SEQUENCE [LARGE SCALE GENOMIC DNA]</scope>
    <source>
        <strain evidence="2">IBRC-M 10043</strain>
    </source>
</reference>
<dbReference type="RefSeq" id="WP_211611283.1">
    <property type="nucleotide sequence ID" value="NZ_FOCX01000003.1"/>
</dbReference>
<name>A0A1H8G6M2_9EURY</name>
<gene>
    <name evidence="1" type="ORF">SAMN05216388_10035</name>
</gene>
<evidence type="ECO:0008006" key="3">
    <source>
        <dbReference type="Google" id="ProtNLM"/>
    </source>
</evidence>
<dbReference type="Proteomes" id="UP000198775">
    <property type="component" value="Unassembled WGS sequence"/>
</dbReference>
<dbReference type="EMBL" id="FOCX01000003">
    <property type="protein sequence ID" value="SEN39400.1"/>
    <property type="molecule type" value="Genomic_DNA"/>
</dbReference>
<proteinExistence type="predicted"/>
<dbReference type="InterPro" id="IPR041025">
    <property type="entry name" value="HNH_repeat"/>
</dbReference>
<dbReference type="OrthoDB" id="307841at2157"/>